<keyword evidence="2" id="KW-1185">Reference proteome</keyword>
<name>A0ABN9HB06_9NEOB</name>
<organism evidence="1 2">
    <name type="scientific">Staurois parvus</name>
    <dbReference type="NCBI Taxonomy" id="386267"/>
    <lineage>
        <taxon>Eukaryota</taxon>
        <taxon>Metazoa</taxon>
        <taxon>Chordata</taxon>
        <taxon>Craniata</taxon>
        <taxon>Vertebrata</taxon>
        <taxon>Euteleostomi</taxon>
        <taxon>Amphibia</taxon>
        <taxon>Batrachia</taxon>
        <taxon>Anura</taxon>
        <taxon>Neobatrachia</taxon>
        <taxon>Ranoidea</taxon>
        <taxon>Ranidae</taxon>
        <taxon>Staurois</taxon>
    </lineage>
</organism>
<comment type="caution">
    <text evidence="1">The sequence shown here is derived from an EMBL/GenBank/DDBJ whole genome shotgun (WGS) entry which is preliminary data.</text>
</comment>
<evidence type="ECO:0008006" key="3">
    <source>
        <dbReference type="Google" id="ProtNLM"/>
    </source>
</evidence>
<evidence type="ECO:0000313" key="1">
    <source>
        <dbReference type="EMBL" id="CAI9618985.1"/>
    </source>
</evidence>
<dbReference type="InterPro" id="IPR036691">
    <property type="entry name" value="Endo/exonu/phosph_ase_sf"/>
</dbReference>
<reference evidence="1" key="1">
    <citation type="submission" date="2023-05" db="EMBL/GenBank/DDBJ databases">
        <authorList>
            <person name="Stuckert A."/>
        </authorList>
    </citation>
    <scope>NUCLEOTIDE SEQUENCE</scope>
</reference>
<protein>
    <recommendedName>
        <fullName evidence="3">Endonuclease/exonuclease/phosphatase domain-containing protein</fullName>
    </recommendedName>
</protein>
<accession>A0ABN9HB06</accession>
<dbReference type="Proteomes" id="UP001162483">
    <property type="component" value="Unassembled WGS sequence"/>
</dbReference>
<dbReference type="SUPFAM" id="SSF56219">
    <property type="entry name" value="DNase I-like"/>
    <property type="match status" value="1"/>
</dbReference>
<sequence length="87" mass="9964">MPPQLLKIHSQNVQGFNSPQKRAKVFHHLKSQQIDMVCLQESRFSQSSAPWYLSPHYPTFYIALAPEKRQVVLIAFNAIFPLSVLGI</sequence>
<dbReference type="Gene3D" id="3.60.10.10">
    <property type="entry name" value="Endonuclease/exonuclease/phosphatase"/>
    <property type="match status" value="1"/>
</dbReference>
<dbReference type="EMBL" id="CATNWA010020572">
    <property type="protein sequence ID" value="CAI9618985.1"/>
    <property type="molecule type" value="Genomic_DNA"/>
</dbReference>
<gene>
    <name evidence="1" type="ORF">SPARVUS_LOCUS15767594</name>
</gene>
<evidence type="ECO:0000313" key="2">
    <source>
        <dbReference type="Proteomes" id="UP001162483"/>
    </source>
</evidence>
<proteinExistence type="predicted"/>